<protein>
    <submittedName>
        <fullName evidence="1">Uncharacterized protein</fullName>
    </submittedName>
</protein>
<dbReference type="Proteomes" id="UP001312908">
    <property type="component" value="Unassembled WGS sequence"/>
</dbReference>
<comment type="caution">
    <text evidence="1">The sequence shown here is derived from an EMBL/GenBank/DDBJ whole genome shotgun (WGS) entry which is preliminary data.</text>
</comment>
<sequence length="55" mass="5857">MPASPGLRMVLAHARSGTLRNQNLAGALKDVSTDSSRAIRLMVEGQCEITMSRGT</sequence>
<gene>
    <name evidence="1" type="ORF">DOFOFD_00650</name>
</gene>
<organism evidence="1 2">
    <name type="scientific">Sorlinia euscelidii</name>
    <dbReference type="NCBI Taxonomy" id="3081148"/>
    <lineage>
        <taxon>Bacteria</taxon>
        <taxon>Pseudomonadati</taxon>
        <taxon>Pseudomonadota</taxon>
        <taxon>Alphaproteobacteria</taxon>
        <taxon>Acetobacterales</taxon>
        <taxon>Acetobacteraceae</taxon>
        <taxon>Sorlinia</taxon>
    </lineage>
</organism>
<evidence type="ECO:0000313" key="2">
    <source>
        <dbReference type="Proteomes" id="UP001312908"/>
    </source>
</evidence>
<dbReference type="EMBL" id="JAWJZY010000001">
    <property type="protein sequence ID" value="MEE8657531.1"/>
    <property type="molecule type" value="Genomic_DNA"/>
</dbReference>
<reference evidence="1 2" key="1">
    <citation type="submission" date="2023-10" db="EMBL/GenBank/DDBJ databases">
        <title>Sorlinia euscelidii gen. nov., sp. nov., an acetic acid bacteria isolated from the gut of Euscelidius variegatus emitter.</title>
        <authorList>
            <person name="Michoud G."/>
            <person name="Marasco R."/>
            <person name="Seferji K."/>
            <person name="Gonella E."/>
            <person name="Garuglieri E."/>
            <person name="Alma A."/>
            <person name="Mapelli F."/>
            <person name="Borin S."/>
            <person name="Daffonchio D."/>
            <person name="Crotti E."/>
        </authorList>
    </citation>
    <scope>NUCLEOTIDE SEQUENCE [LARGE SCALE GENOMIC DNA]</scope>
    <source>
        <strain evidence="1 2">EV16P</strain>
    </source>
</reference>
<evidence type="ECO:0000313" key="1">
    <source>
        <dbReference type="EMBL" id="MEE8657531.1"/>
    </source>
</evidence>
<proteinExistence type="predicted"/>
<accession>A0ABU7U0U0</accession>
<keyword evidence="2" id="KW-1185">Reference proteome</keyword>
<name>A0ABU7U0U0_9PROT</name>